<keyword evidence="12 20" id="KW-0067">ATP-binding</keyword>
<dbReference type="InterPro" id="IPR000719">
    <property type="entry name" value="Prot_kinase_dom"/>
</dbReference>
<dbReference type="RefSeq" id="XP_034295408.1">
    <property type="nucleotide sequence ID" value="XM_034439517.2"/>
</dbReference>
<dbReference type="GO" id="GO:0005829">
    <property type="term" value="C:cytosol"/>
    <property type="evidence" value="ECO:0007669"/>
    <property type="project" value="TreeGrafter"/>
</dbReference>
<dbReference type="PANTHER" id="PTHR24346">
    <property type="entry name" value="MAP/MICROTUBULE AFFINITY-REGULATING KINASE"/>
    <property type="match status" value="1"/>
</dbReference>
<evidence type="ECO:0000256" key="14">
    <source>
        <dbReference type="ARBA" id="ARBA00023121"/>
    </source>
</evidence>
<evidence type="ECO:0000259" key="22">
    <source>
        <dbReference type="PROSITE" id="PS50011"/>
    </source>
</evidence>
<keyword evidence="9" id="KW-0677">Repeat</keyword>
<accession>A0A6P9DHG7</accession>
<keyword evidence="14" id="KW-0446">Lipid-binding</keyword>
<evidence type="ECO:0000256" key="1">
    <source>
        <dbReference type="ARBA" id="ARBA00004123"/>
    </source>
</evidence>
<keyword evidence="10 20" id="KW-0547">Nucleotide-binding</keyword>
<evidence type="ECO:0000256" key="8">
    <source>
        <dbReference type="ARBA" id="ARBA00022679"/>
    </source>
</evidence>
<evidence type="ECO:0000256" key="16">
    <source>
        <dbReference type="ARBA" id="ARBA00047899"/>
    </source>
</evidence>
<dbReference type="InterPro" id="IPR013767">
    <property type="entry name" value="PAS_fold"/>
</dbReference>
<dbReference type="PROSITE" id="PS50112">
    <property type="entry name" value="PAS"/>
    <property type="match status" value="1"/>
</dbReference>
<evidence type="ECO:0000256" key="4">
    <source>
        <dbReference type="ARBA" id="ARBA00012513"/>
    </source>
</evidence>
<dbReference type="FunFam" id="1.10.510.10:FF:000351">
    <property type="entry name" value="PAS domain-containing serine/threonine-protein kinase"/>
    <property type="match status" value="1"/>
</dbReference>
<dbReference type="Gene3D" id="3.30.200.20">
    <property type="entry name" value="Phosphorylase Kinase, domain 1"/>
    <property type="match status" value="1"/>
</dbReference>
<dbReference type="Pfam" id="PF00989">
    <property type="entry name" value="PAS"/>
    <property type="match status" value="1"/>
</dbReference>
<dbReference type="Pfam" id="PF13426">
    <property type="entry name" value="PAS_9"/>
    <property type="match status" value="1"/>
</dbReference>
<feature type="binding site" evidence="20">
    <location>
        <position position="1000"/>
    </location>
    <ligand>
        <name>ATP</name>
        <dbReference type="ChEBI" id="CHEBI:30616"/>
    </ligand>
</feature>
<dbReference type="FunFam" id="3.30.200.20:FF:000346">
    <property type="entry name" value="PAS domain-containing serine/threonine-protein kinase"/>
    <property type="match status" value="1"/>
</dbReference>
<dbReference type="Proteomes" id="UP001652622">
    <property type="component" value="Unplaced"/>
</dbReference>
<dbReference type="InterPro" id="IPR008271">
    <property type="entry name" value="Ser/Thr_kinase_AS"/>
</dbReference>
<dbReference type="Gene3D" id="1.10.510.10">
    <property type="entry name" value="Transferase(Phosphotransferase) domain 1"/>
    <property type="match status" value="1"/>
</dbReference>
<gene>
    <name evidence="25" type="primary">PASK</name>
</gene>
<feature type="domain" description="PAS" evidence="23">
    <location>
        <begin position="110"/>
        <end position="162"/>
    </location>
</feature>
<dbReference type="GeneID" id="117678433"/>
<dbReference type="GO" id="GO:0035556">
    <property type="term" value="P:intracellular signal transduction"/>
    <property type="evidence" value="ECO:0007669"/>
    <property type="project" value="TreeGrafter"/>
</dbReference>
<dbReference type="GO" id="GO:0006355">
    <property type="term" value="P:regulation of DNA-templated transcription"/>
    <property type="evidence" value="ECO:0007669"/>
    <property type="project" value="InterPro"/>
</dbReference>
<proteinExistence type="inferred from homology"/>
<evidence type="ECO:0000256" key="10">
    <source>
        <dbReference type="ARBA" id="ARBA00022741"/>
    </source>
</evidence>
<name>A0A6P9DHG7_PANGU</name>
<evidence type="ECO:0000256" key="6">
    <source>
        <dbReference type="ARBA" id="ARBA00022527"/>
    </source>
</evidence>
<evidence type="ECO:0000256" key="17">
    <source>
        <dbReference type="ARBA" id="ARBA00048679"/>
    </source>
</evidence>
<keyword evidence="5" id="KW-0963">Cytoplasm</keyword>
<dbReference type="GO" id="GO:0005524">
    <property type="term" value="F:ATP binding"/>
    <property type="evidence" value="ECO:0007669"/>
    <property type="project" value="UniProtKB-UniRule"/>
</dbReference>
<reference evidence="25" key="1">
    <citation type="submission" date="2025-08" db="UniProtKB">
        <authorList>
            <consortium name="RefSeq"/>
        </authorList>
    </citation>
    <scope>IDENTIFICATION</scope>
    <source>
        <tissue evidence="25">Blood</tissue>
    </source>
</reference>
<organism evidence="24 25">
    <name type="scientific">Pantherophis guttatus</name>
    <name type="common">Corn snake</name>
    <name type="synonym">Elaphe guttata</name>
    <dbReference type="NCBI Taxonomy" id="94885"/>
    <lineage>
        <taxon>Eukaryota</taxon>
        <taxon>Metazoa</taxon>
        <taxon>Chordata</taxon>
        <taxon>Craniata</taxon>
        <taxon>Vertebrata</taxon>
        <taxon>Euteleostomi</taxon>
        <taxon>Lepidosauria</taxon>
        <taxon>Squamata</taxon>
        <taxon>Bifurcata</taxon>
        <taxon>Unidentata</taxon>
        <taxon>Episquamata</taxon>
        <taxon>Toxicofera</taxon>
        <taxon>Serpentes</taxon>
        <taxon>Colubroidea</taxon>
        <taxon>Colubridae</taxon>
        <taxon>Colubrinae</taxon>
        <taxon>Pantherophis</taxon>
    </lineage>
</organism>
<keyword evidence="15" id="KW-0539">Nucleus</keyword>
<keyword evidence="7" id="KW-0597">Phosphoprotein</keyword>
<comment type="subcellular location">
    <subcellularLocation>
        <location evidence="2">Cytoplasm</location>
    </subcellularLocation>
    <subcellularLocation>
        <location evidence="1">Nucleus</location>
    </subcellularLocation>
</comment>
<evidence type="ECO:0000256" key="13">
    <source>
        <dbReference type="ARBA" id="ARBA00022990"/>
    </source>
</evidence>
<dbReference type="KEGG" id="pgut:117678433"/>
<evidence type="ECO:0000256" key="7">
    <source>
        <dbReference type="ARBA" id="ARBA00022553"/>
    </source>
</evidence>
<dbReference type="EC" id="2.7.11.1" evidence="4"/>
<comment type="catalytic activity">
    <reaction evidence="16">
        <text>L-threonyl-[protein] + ATP = O-phospho-L-threonyl-[protein] + ADP + H(+)</text>
        <dbReference type="Rhea" id="RHEA:46608"/>
        <dbReference type="Rhea" id="RHEA-COMP:11060"/>
        <dbReference type="Rhea" id="RHEA-COMP:11605"/>
        <dbReference type="ChEBI" id="CHEBI:15378"/>
        <dbReference type="ChEBI" id="CHEBI:30013"/>
        <dbReference type="ChEBI" id="CHEBI:30616"/>
        <dbReference type="ChEBI" id="CHEBI:61977"/>
        <dbReference type="ChEBI" id="CHEBI:456216"/>
        <dbReference type="EC" id="2.7.11.1"/>
    </reaction>
</comment>
<dbReference type="SMART" id="SM00220">
    <property type="entry name" value="S_TKc"/>
    <property type="match status" value="1"/>
</dbReference>
<feature type="domain" description="Protein kinase" evidence="22">
    <location>
        <begin position="971"/>
        <end position="1223"/>
    </location>
</feature>
<dbReference type="CDD" id="cd00130">
    <property type="entry name" value="PAS"/>
    <property type="match status" value="2"/>
</dbReference>
<comment type="similarity">
    <text evidence="3">Belongs to the protein kinase superfamily. CAMK Ser/Thr protein kinase family.</text>
</comment>
<dbReference type="SMART" id="SM00091">
    <property type="entry name" value="PAS"/>
    <property type="match status" value="3"/>
</dbReference>
<protein>
    <recommendedName>
        <fullName evidence="19">PAS domain-containing serine/threonine-protein kinase</fullName>
        <ecNumber evidence="4">2.7.11.1</ecNumber>
    </recommendedName>
</protein>
<dbReference type="GO" id="GO:0004674">
    <property type="term" value="F:protein serine/threonine kinase activity"/>
    <property type="evidence" value="ECO:0007669"/>
    <property type="project" value="UniProtKB-KW"/>
</dbReference>
<dbReference type="FunFam" id="3.30.450.20:FF:000059">
    <property type="entry name" value="PAS domain containing serine/threonine kinase"/>
    <property type="match status" value="1"/>
</dbReference>
<dbReference type="InterPro" id="IPR011009">
    <property type="entry name" value="Kinase-like_dom_sf"/>
</dbReference>
<dbReference type="GO" id="GO:0045719">
    <property type="term" value="P:negative regulation of glycogen biosynthetic process"/>
    <property type="evidence" value="ECO:0007669"/>
    <property type="project" value="TreeGrafter"/>
</dbReference>
<evidence type="ECO:0000256" key="21">
    <source>
        <dbReference type="SAM" id="MobiDB-lite"/>
    </source>
</evidence>
<keyword evidence="24" id="KW-1185">Reference proteome</keyword>
<feature type="region of interest" description="Disordered" evidence="21">
    <location>
        <begin position="637"/>
        <end position="656"/>
    </location>
</feature>
<dbReference type="InterPro" id="IPR000014">
    <property type="entry name" value="PAS"/>
</dbReference>
<dbReference type="PANTHER" id="PTHR24346:SF51">
    <property type="entry name" value="PAS DOMAIN-CONTAINING SERINE_THREONINE-PROTEIN KINASE"/>
    <property type="match status" value="1"/>
</dbReference>
<comment type="catalytic activity">
    <reaction evidence="17">
        <text>L-seryl-[protein] + ATP = O-phospho-L-seryl-[protein] + ADP + H(+)</text>
        <dbReference type="Rhea" id="RHEA:17989"/>
        <dbReference type="Rhea" id="RHEA-COMP:9863"/>
        <dbReference type="Rhea" id="RHEA-COMP:11604"/>
        <dbReference type="ChEBI" id="CHEBI:15378"/>
        <dbReference type="ChEBI" id="CHEBI:29999"/>
        <dbReference type="ChEBI" id="CHEBI:30616"/>
        <dbReference type="ChEBI" id="CHEBI:83421"/>
        <dbReference type="ChEBI" id="CHEBI:456216"/>
        <dbReference type="EC" id="2.7.11.1"/>
    </reaction>
</comment>
<dbReference type="PROSITE" id="PS00108">
    <property type="entry name" value="PROTEIN_KINASE_ST"/>
    <property type="match status" value="1"/>
</dbReference>
<dbReference type="SUPFAM" id="SSF55785">
    <property type="entry name" value="PYP-like sensor domain (PAS domain)"/>
    <property type="match status" value="1"/>
</dbReference>
<evidence type="ECO:0000256" key="3">
    <source>
        <dbReference type="ARBA" id="ARBA00006692"/>
    </source>
</evidence>
<evidence type="ECO:0000256" key="12">
    <source>
        <dbReference type="ARBA" id="ARBA00022840"/>
    </source>
</evidence>
<evidence type="ECO:0000256" key="18">
    <source>
        <dbReference type="ARBA" id="ARBA00053825"/>
    </source>
</evidence>
<dbReference type="GO" id="GO:0008289">
    <property type="term" value="F:lipid binding"/>
    <property type="evidence" value="ECO:0007669"/>
    <property type="project" value="UniProtKB-KW"/>
</dbReference>
<dbReference type="PROSITE" id="PS00107">
    <property type="entry name" value="PROTEIN_KINASE_ATP"/>
    <property type="match status" value="1"/>
</dbReference>
<evidence type="ECO:0000313" key="24">
    <source>
        <dbReference type="Proteomes" id="UP001652622"/>
    </source>
</evidence>
<evidence type="ECO:0000256" key="2">
    <source>
        <dbReference type="ARBA" id="ARBA00004496"/>
    </source>
</evidence>
<dbReference type="NCBIfam" id="TIGR00229">
    <property type="entry name" value="sensory_box"/>
    <property type="match status" value="1"/>
</dbReference>
<dbReference type="GO" id="GO:0005634">
    <property type="term" value="C:nucleus"/>
    <property type="evidence" value="ECO:0007669"/>
    <property type="project" value="UniProtKB-SubCell"/>
</dbReference>
<evidence type="ECO:0000256" key="5">
    <source>
        <dbReference type="ARBA" id="ARBA00022490"/>
    </source>
</evidence>
<evidence type="ECO:0000313" key="25">
    <source>
        <dbReference type="RefSeq" id="XP_034295408.1"/>
    </source>
</evidence>
<evidence type="ECO:0000259" key="23">
    <source>
        <dbReference type="PROSITE" id="PS50112"/>
    </source>
</evidence>
<evidence type="ECO:0000256" key="15">
    <source>
        <dbReference type="ARBA" id="ARBA00023242"/>
    </source>
</evidence>
<keyword evidence="11 25" id="KW-0418">Kinase</keyword>
<keyword evidence="6" id="KW-0723">Serine/threonine-protein kinase</keyword>
<dbReference type="Gene3D" id="3.30.450.20">
    <property type="entry name" value="PAS domain"/>
    <property type="match status" value="2"/>
</dbReference>
<dbReference type="OMA" id="AFIDHHP"/>
<keyword evidence="13" id="KW-0007">Acetylation</keyword>
<evidence type="ECO:0000256" key="20">
    <source>
        <dbReference type="PROSITE-ProRule" id="PRU10141"/>
    </source>
</evidence>
<evidence type="ECO:0000256" key="11">
    <source>
        <dbReference type="ARBA" id="ARBA00022777"/>
    </source>
</evidence>
<evidence type="ECO:0000256" key="19">
    <source>
        <dbReference type="ARBA" id="ARBA00071822"/>
    </source>
</evidence>
<keyword evidence="8" id="KW-0808">Transferase</keyword>
<dbReference type="InterPro" id="IPR035965">
    <property type="entry name" value="PAS-like_dom_sf"/>
</dbReference>
<dbReference type="CTD" id="23178"/>
<evidence type="ECO:0000256" key="9">
    <source>
        <dbReference type="ARBA" id="ARBA00022737"/>
    </source>
</evidence>
<comment type="function">
    <text evidence="18">Serine/threonine-protein kinase involved in energy homeostasis and protein translation. Phosphorylates EEF1A1, GYS1, PDX1 and RPS6. Probably plays a role under changing environmental conditions (oxygen, glucose, nutrition), rather than under standard conditions. Acts as a sensor involved in energy homeostasis: regulates glycogen synthase synthesis by mediating phosphorylation of GYS1, leading to GYS1 inactivation. May be involved in glucose-stimulated insulin production in pancreas and regulation of glucagon secretion by glucose in alpha cells; however such data require additional evidences. May play a role in regulation of protein translation by phosphorylating EEF1A1, leading to increase translation efficiency. May also participate in respiratory regulation.</text>
</comment>
<dbReference type="InterPro" id="IPR017441">
    <property type="entry name" value="Protein_kinase_ATP_BS"/>
</dbReference>
<dbReference type="Pfam" id="PF00069">
    <property type="entry name" value="Pkinase"/>
    <property type="match status" value="1"/>
</dbReference>
<dbReference type="SUPFAM" id="SSF56112">
    <property type="entry name" value="Protein kinase-like (PK-like)"/>
    <property type="match status" value="1"/>
</dbReference>
<dbReference type="PROSITE" id="PS50011">
    <property type="entry name" value="PROTEIN_KINASE_DOM"/>
    <property type="match status" value="1"/>
</dbReference>
<sequence>MTDKEFVTSKEIISGASVSVTDPGICEELSKSFPWTNKKRKSWLSRLCKKKTSLSENGWNSYCLSSLAARNICTGKLHSSWDHLETASLCCSICSTSSCSLLNALTWGESIQALSSSIRNPNKAIFTVDIRTTEILVANDKACKILGYSTQEMIGRKLTEMISKSNWDIVEALKEGYTDIEEHGPVIPGTVVDVISQNNEKIPVTIWTRKIKGHCNQYCVVVLEPVERLSASVSFKSNGEITSCDPLFAHLHGYSSSEDVIGHYIKDLIPSIQLPAPGKNIPKNIKIQRSVGRAREGTTFPLSLKLKVNPLVDEVISVSGDPPPDMDVEALENSTSLPIDCCFCATIWVFTTISGLVTVQADGTIYGINNTFSLMLFGYEKKELLGKNITFLIPGFYKNMDKTDSSLQLPQSRESYLNAENTNSSEGMQKDGYAIGKVISSFFIEDMDLPDLKEQQELGRNGAELPPKREIQLESLGNVSCALLSPAVVPSSLICGNHIPSNTVLATYEAISSENLYYEDGTEKETGKSAIHQMNELHSLKLNHSESNVLDDRSKLNNCLSRSTYDLIQEENDNLNIHDSTSPQDMKYQPSTIRRERKHSLLGSETFDNNLLKAELQLETNVPCEAVHGSFGTPTMVEPNDDIASNPRQSHEVPPRTLMNRTNSLTFENNSLENSTIDSTVFLPAKKSNSLPIHGGSSKLYDASIIMGSENVGSNHSVCCELMNLGINEEVRSDSCAAFGPIKLSFLDAKDLVQSLDQTNNITSDSLEFRLSGISPSASQKNLFVNKPSEYFDSDFSILCTSELENAVPAIRDDLEINSLKSNVESQEDFLTLNQQHMAQVTSTPIKLENVLSPTTVSNTEILEGSYTGNCYHRDGSRLSILFEVKRVELHDPAALFCIWVMRDLFQSQKQAAAKTQLLLSSLASSCQTLDEISAVNLAELIKTTPLFDNSRKAEELERLKACEGCYGEKYDTLTFIGKGAFGFVWTGKCKMDEKEVVVKFIWKGRVLDYCWVEDPELGTITQEISILRKLEHPNIIKVLDIFENQQFFQLVMEKHGTGLDLFTFIDNQPNLDEPLASYIFRQLVSAVNYLRSRNILHRDIKDENIIIAEDFTIKLIDFGSAAYLEPGKMFYTFCGTIEYCSPEVLSGSPYSGPELEMWSLGITLYTIVFGENPFCELEETIDAVLRPPYNVSVDLMNLLSGLLKPLPQERITLEMVIRDPWVFQPVNVINYAWEKVFACGKTENNSFKISPIGCSHGGIWAIPSLNSEQSFNDEVNNHEPANSQLLGMISSAEREPSTSSQCQNH</sequence>